<reference evidence="2 3" key="1">
    <citation type="submission" date="2020-09" db="EMBL/GenBank/DDBJ databases">
        <title>Flavimobilis rhizosphaerae sp. nov., isolated from rhizosphere soil of Spartina alterniflora.</title>
        <authorList>
            <person name="Hanqin C."/>
        </authorList>
    </citation>
    <scope>NUCLEOTIDE SEQUENCE [LARGE SCALE GENOMIC DNA]</scope>
    <source>
        <strain evidence="2 3">GY 10621</strain>
    </source>
</reference>
<feature type="transmembrane region" description="Helical" evidence="1">
    <location>
        <begin position="109"/>
        <end position="136"/>
    </location>
</feature>
<sequence length="266" mass="27314">MRRAVRLEVAKFFSTRMWWVLLVLMAGYMAFLAGGMGFAFTATPQDAGIDASDPLATARAVYAVGTTLGYVFPAIIGTLAVTGDLRHRTIVPTLLADPSRTRLLVAKHLGALPVGLAYGLVGSLAAVGAGAALIALGGGDPMLDSPDVWRTVALSTVALTLWTLVGVGVGSVLSNQVAALVALLAFTQFVEPIARMGLTAGLGDAGGRVAAFLPGAAGDALAEGSIYSLMSPGSLLTWWQGALVLLGYAAVLTVAGRLTTFRRDLG</sequence>
<keyword evidence="1" id="KW-0472">Membrane</keyword>
<evidence type="ECO:0000313" key="2">
    <source>
        <dbReference type="EMBL" id="MBD9698437.1"/>
    </source>
</evidence>
<comment type="caution">
    <text evidence="2">The sequence shown here is derived from an EMBL/GenBank/DDBJ whole genome shotgun (WGS) entry which is preliminary data.</text>
</comment>
<gene>
    <name evidence="2" type="ORF">IGS67_02865</name>
</gene>
<accession>A0ABR9DMS6</accession>
<evidence type="ECO:0000313" key="3">
    <source>
        <dbReference type="Proteomes" id="UP000642107"/>
    </source>
</evidence>
<feature type="transmembrane region" description="Helical" evidence="1">
    <location>
        <begin position="177"/>
        <end position="194"/>
    </location>
</feature>
<feature type="transmembrane region" description="Helical" evidence="1">
    <location>
        <begin position="20"/>
        <end position="40"/>
    </location>
</feature>
<dbReference type="Proteomes" id="UP000642107">
    <property type="component" value="Unassembled WGS sequence"/>
</dbReference>
<feature type="transmembrane region" description="Helical" evidence="1">
    <location>
        <begin position="60"/>
        <end position="81"/>
    </location>
</feature>
<keyword evidence="1" id="KW-0812">Transmembrane</keyword>
<proteinExistence type="predicted"/>
<dbReference type="RefSeq" id="WP_192277597.1">
    <property type="nucleotide sequence ID" value="NZ_JACZDF010000001.1"/>
</dbReference>
<protein>
    <submittedName>
        <fullName evidence="2">ABC transporter permease subunit</fullName>
    </submittedName>
</protein>
<evidence type="ECO:0000256" key="1">
    <source>
        <dbReference type="SAM" id="Phobius"/>
    </source>
</evidence>
<name>A0ABR9DMS6_9MICO</name>
<feature type="transmembrane region" description="Helical" evidence="1">
    <location>
        <begin position="238"/>
        <end position="258"/>
    </location>
</feature>
<organism evidence="2 3">
    <name type="scientific">Flavimobilis rhizosphaerae</name>
    <dbReference type="NCBI Taxonomy" id="2775421"/>
    <lineage>
        <taxon>Bacteria</taxon>
        <taxon>Bacillati</taxon>
        <taxon>Actinomycetota</taxon>
        <taxon>Actinomycetes</taxon>
        <taxon>Micrococcales</taxon>
        <taxon>Jonesiaceae</taxon>
        <taxon>Flavimobilis</taxon>
    </lineage>
</organism>
<dbReference type="EMBL" id="JACZDF010000001">
    <property type="protein sequence ID" value="MBD9698437.1"/>
    <property type="molecule type" value="Genomic_DNA"/>
</dbReference>
<keyword evidence="1" id="KW-1133">Transmembrane helix</keyword>
<feature type="transmembrane region" description="Helical" evidence="1">
    <location>
        <begin position="148"/>
        <end position="170"/>
    </location>
</feature>
<keyword evidence="3" id="KW-1185">Reference proteome</keyword>